<evidence type="ECO:0000313" key="14">
    <source>
        <dbReference type="EMBL" id="ACB84693.1"/>
    </source>
</evidence>
<comment type="cofactor">
    <cofactor evidence="1">
        <name>Mg(2+)</name>
        <dbReference type="ChEBI" id="CHEBI:18420"/>
    </cofactor>
</comment>
<reference evidence="14 15" key="2">
    <citation type="journal article" date="2011" name="J. Bacteriol.">
        <title>Complete genome sequence of the anaerobic, halophilic alkalithermophile Natranaerobius thermophilus JW/NM-WN-LF.</title>
        <authorList>
            <person name="Zhao B."/>
            <person name="Mesbah N.M."/>
            <person name="Dalin E."/>
            <person name="Goodwin L."/>
            <person name="Nolan M."/>
            <person name="Pitluck S."/>
            <person name="Chertkov O."/>
            <person name="Brettin T.S."/>
            <person name="Han J."/>
            <person name="Larimer F.W."/>
            <person name="Land M.L."/>
            <person name="Hauser L."/>
            <person name="Kyrpides N."/>
            <person name="Wiegel J."/>
        </authorList>
    </citation>
    <scope>NUCLEOTIDE SEQUENCE [LARGE SCALE GENOMIC DNA]</scope>
    <source>
        <strain evidence="15">ATCC BAA-1301 / DSM 18059 / JW/NM-WN-LF</strain>
    </source>
</reference>
<dbReference type="HOGENOM" id="CLU_015869_1_2_9"/>
<dbReference type="GO" id="GO:0046872">
    <property type="term" value="F:metal ion binding"/>
    <property type="evidence" value="ECO:0007669"/>
    <property type="project" value="UniProtKB-KW"/>
</dbReference>
<dbReference type="PANTHER" id="PTHR11136">
    <property type="entry name" value="FOLYLPOLYGLUTAMATE SYNTHASE-RELATED"/>
    <property type="match status" value="1"/>
</dbReference>
<keyword evidence="7 11" id="KW-0067">ATP-binding</keyword>
<evidence type="ECO:0000256" key="2">
    <source>
        <dbReference type="ARBA" id="ARBA00008276"/>
    </source>
</evidence>
<dbReference type="EC" id="6.3.2.17" evidence="3"/>
<dbReference type="PIRSF" id="PIRSF001563">
    <property type="entry name" value="Folylpolyglu_synth"/>
    <property type="match status" value="1"/>
</dbReference>
<dbReference type="GO" id="GO:0008841">
    <property type="term" value="F:dihydrofolate synthase activity"/>
    <property type="evidence" value="ECO:0007669"/>
    <property type="project" value="TreeGrafter"/>
</dbReference>
<dbReference type="eggNOG" id="COG0285">
    <property type="taxonomic scope" value="Bacteria"/>
</dbReference>
<dbReference type="KEGG" id="nth:Nther_1110"/>
<dbReference type="InterPro" id="IPR004101">
    <property type="entry name" value="Mur_ligase_C"/>
</dbReference>
<evidence type="ECO:0000256" key="9">
    <source>
        <dbReference type="ARBA" id="ARBA00030592"/>
    </source>
</evidence>
<proteinExistence type="inferred from homology"/>
<evidence type="ECO:0000256" key="4">
    <source>
        <dbReference type="ARBA" id="ARBA00022598"/>
    </source>
</evidence>
<dbReference type="SUPFAM" id="SSF53244">
    <property type="entry name" value="MurD-like peptide ligases, peptide-binding domain"/>
    <property type="match status" value="1"/>
</dbReference>
<dbReference type="PROSITE" id="PS01011">
    <property type="entry name" value="FOLYLPOLYGLU_SYNT_1"/>
    <property type="match status" value="1"/>
</dbReference>
<dbReference type="NCBIfam" id="TIGR01499">
    <property type="entry name" value="folC"/>
    <property type="match status" value="1"/>
</dbReference>
<dbReference type="OrthoDB" id="9809356at2"/>
<evidence type="ECO:0000256" key="5">
    <source>
        <dbReference type="ARBA" id="ARBA00022723"/>
    </source>
</evidence>
<dbReference type="FunCoup" id="B2A1F3">
    <property type="interactions" value="425"/>
</dbReference>
<organism evidence="14 15">
    <name type="scientific">Natranaerobius thermophilus (strain ATCC BAA-1301 / DSM 18059 / JW/NM-WN-LF)</name>
    <dbReference type="NCBI Taxonomy" id="457570"/>
    <lineage>
        <taxon>Bacteria</taxon>
        <taxon>Bacillati</taxon>
        <taxon>Bacillota</taxon>
        <taxon>Clostridia</taxon>
        <taxon>Natranaerobiales</taxon>
        <taxon>Natranaerobiaceae</taxon>
        <taxon>Natranaerobius</taxon>
    </lineage>
</organism>
<dbReference type="InterPro" id="IPR013221">
    <property type="entry name" value="Mur_ligase_cen"/>
</dbReference>
<dbReference type="SUPFAM" id="SSF53623">
    <property type="entry name" value="MurD-like peptide ligases, catalytic domain"/>
    <property type="match status" value="1"/>
</dbReference>
<dbReference type="Gene3D" id="3.40.1190.10">
    <property type="entry name" value="Mur-like, catalytic domain"/>
    <property type="match status" value="1"/>
</dbReference>
<dbReference type="GO" id="GO:0005524">
    <property type="term" value="F:ATP binding"/>
    <property type="evidence" value="ECO:0007669"/>
    <property type="project" value="UniProtKB-KW"/>
</dbReference>
<evidence type="ECO:0000256" key="11">
    <source>
        <dbReference type="PIRNR" id="PIRNR001563"/>
    </source>
</evidence>
<dbReference type="Proteomes" id="UP000001683">
    <property type="component" value="Chromosome"/>
</dbReference>
<dbReference type="GO" id="GO:0005737">
    <property type="term" value="C:cytoplasm"/>
    <property type="evidence" value="ECO:0007669"/>
    <property type="project" value="TreeGrafter"/>
</dbReference>
<feature type="domain" description="Mur ligase central" evidence="13">
    <location>
        <begin position="46"/>
        <end position="282"/>
    </location>
</feature>
<keyword evidence="5" id="KW-0479">Metal-binding</keyword>
<dbReference type="RefSeq" id="WP_012447568.1">
    <property type="nucleotide sequence ID" value="NC_010718.1"/>
</dbReference>
<evidence type="ECO:0000256" key="6">
    <source>
        <dbReference type="ARBA" id="ARBA00022741"/>
    </source>
</evidence>
<dbReference type="Gene3D" id="3.90.190.20">
    <property type="entry name" value="Mur ligase, C-terminal domain"/>
    <property type="match status" value="1"/>
</dbReference>
<evidence type="ECO:0000256" key="3">
    <source>
        <dbReference type="ARBA" id="ARBA00013025"/>
    </source>
</evidence>
<evidence type="ECO:0000256" key="7">
    <source>
        <dbReference type="ARBA" id="ARBA00022840"/>
    </source>
</evidence>
<dbReference type="InterPro" id="IPR036615">
    <property type="entry name" value="Mur_ligase_C_dom_sf"/>
</dbReference>
<dbReference type="InParanoid" id="B2A1F3"/>
<dbReference type="STRING" id="457570.Nther_1110"/>
<sequence length="465" mass="51665">MAISGDEAIKWIQNLDKFGSKPGLERINWLLTELNHPHNHYPVIHVAGTNGKGSTCSILESLLSSMGYQVGLFTSPFIDDFAERVTCNSKPITKTELGELVCEIKPIVEAAEAKGLGHPTQFEVITALALLYFQKKSPDMVILETGLGGRLDATNVVTPVLSIITSIGYDHINVLGNTLTKIAEEKAGIIKENIPVITGLHQDKASIEEDTQEQAFSVIEEKCQKKGSPLYASERNWNYRIKAFSSTGYCFDYFGLEAEFINLKLPLLGESQIKNASMALCALELLKKQGWNEIDWNDMRKGMVRVNIPARMEFWPADSGEKTITGSRAEKQPDVLLDASHNPPSVQNLMSCIRRLDTNRKWNKIVFVTGVLQDKPMEKIVANFSLIPDEIVVTEPQNTRALSAHCLLDYITDQLPDTNISVESDLYKAVRMGISKAGNGSLLVIFGSFYLVVEARRYLKTDILA</sequence>
<keyword evidence="4 11" id="KW-0436">Ligase</keyword>
<keyword evidence="8" id="KW-0460">Magnesium</keyword>
<dbReference type="Pfam" id="PF02875">
    <property type="entry name" value="Mur_ligase_C"/>
    <property type="match status" value="1"/>
</dbReference>
<evidence type="ECO:0000256" key="10">
    <source>
        <dbReference type="ARBA" id="ARBA00047493"/>
    </source>
</evidence>
<dbReference type="PROSITE" id="PS01012">
    <property type="entry name" value="FOLYLPOLYGLU_SYNT_2"/>
    <property type="match status" value="1"/>
</dbReference>
<evidence type="ECO:0000313" key="15">
    <source>
        <dbReference type="Proteomes" id="UP000001683"/>
    </source>
</evidence>
<dbReference type="InterPro" id="IPR018109">
    <property type="entry name" value="Folylpolyglutamate_synth_CS"/>
</dbReference>
<comment type="similarity">
    <text evidence="2 11">Belongs to the folylpolyglutamate synthase family.</text>
</comment>
<dbReference type="AlphaFoldDB" id="B2A1F3"/>
<dbReference type="PANTHER" id="PTHR11136:SF0">
    <property type="entry name" value="DIHYDROFOLATE SYNTHETASE-RELATED"/>
    <property type="match status" value="1"/>
</dbReference>
<keyword evidence="6 11" id="KW-0547">Nucleotide-binding</keyword>
<evidence type="ECO:0000259" key="13">
    <source>
        <dbReference type="Pfam" id="PF08245"/>
    </source>
</evidence>
<reference evidence="14 15" key="1">
    <citation type="submission" date="2008-04" db="EMBL/GenBank/DDBJ databases">
        <title>Complete sequence of chromosome of Natranaerobius thermophilus JW/NM-WN-LF.</title>
        <authorList>
            <consortium name="US DOE Joint Genome Institute"/>
            <person name="Copeland A."/>
            <person name="Lucas S."/>
            <person name="Lapidus A."/>
            <person name="Glavina del Rio T."/>
            <person name="Dalin E."/>
            <person name="Tice H."/>
            <person name="Bruce D."/>
            <person name="Goodwin L."/>
            <person name="Pitluck S."/>
            <person name="Chertkov O."/>
            <person name="Brettin T."/>
            <person name="Detter J.C."/>
            <person name="Han C."/>
            <person name="Kuske C.R."/>
            <person name="Schmutz J."/>
            <person name="Larimer F."/>
            <person name="Land M."/>
            <person name="Hauser L."/>
            <person name="Kyrpides N."/>
            <person name="Lykidis A."/>
            <person name="Mesbah N.M."/>
            <person name="Wiegel J."/>
        </authorList>
    </citation>
    <scope>NUCLEOTIDE SEQUENCE [LARGE SCALE GENOMIC DNA]</scope>
    <source>
        <strain evidence="15">ATCC BAA-1301 / DSM 18059 / JW/NM-WN-LF</strain>
    </source>
</reference>
<evidence type="ECO:0000259" key="12">
    <source>
        <dbReference type="Pfam" id="PF02875"/>
    </source>
</evidence>
<gene>
    <name evidence="14" type="ordered locus">Nther_1110</name>
</gene>
<name>B2A1F3_NATTJ</name>
<evidence type="ECO:0000256" key="1">
    <source>
        <dbReference type="ARBA" id="ARBA00001946"/>
    </source>
</evidence>
<dbReference type="InterPro" id="IPR001645">
    <property type="entry name" value="Folylpolyglutamate_synth"/>
</dbReference>
<dbReference type="FunFam" id="3.40.1190.10:FF:000011">
    <property type="entry name" value="Folylpolyglutamate synthase/dihydrofolate synthase"/>
    <property type="match status" value="1"/>
</dbReference>
<protein>
    <recommendedName>
        <fullName evidence="3">tetrahydrofolate synthase</fullName>
        <ecNumber evidence="3">6.3.2.17</ecNumber>
    </recommendedName>
    <alternativeName>
        <fullName evidence="9">Tetrahydrofolylpolyglutamate synthase</fullName>
    </alternativeName>
</protein>
<dbReference type="InterPro" id="IPR036565">
    <property type="entry name" value="Mur-like_cat_sf"/>
</dbReference>
<dbReference type="Pfam" id="PF08245">
    <property type="entry name" value="Mur_ligase_M"/>
    <property type="match status" value="1"/>
</dbReference>
<keyword evidence="15" id="KW-1185">Reference proteome</keyword>
<dbReference type="GO" id="GO:0004326">
    <property type="term" value="F:tetrahydrofolylpolyglutamate synthase activity"/>
    <property type="evidence" value="ECO:0007669"/>
    <property type="project" value="UniProtKB-EC"/>
</dbReference>
<comment type="catalytic activity">
    <reaction evidence="10">
        <text>(6S)-5,6,7,8-tetrahydrofolyl-(gamma-L-Glu)(n) + L-glutamate + ATP = (6S)-5,6,7,8-tetrahydrofolyl-(gamma-L-Glu)(n+1) + ADP + phosphate + H(+)</text>
        <dbReference type="Rhea" id="RHEA:10580"/>
        <dbReference type="Rhea" id="RHEA-COMP:14738"/>
        <dbReference type="Rhea" id="RHEA-COMP:14740"/>
        <dbReference type="ChEBI" id="CHEBI:15378"/>
        <dbReference type="ChEBI" id="CHEBI:29985"/>
        <dbReference type="ChEBI" id="CHEBI:30616"/>
        <dbReference type="ChEBI" id="CHEBI:43474"/>
        <dbReference type="ChEBI" id="CHEBI:141005"/>
        <dbReference type="ChEBI" id="CHEBI:456216"/>
        <dbReference type="EC" id="6.3.2.17"/>
    </reaction>
</comment>
<evidence type="ECO:0000256" key="8">
    <source>
        <dbReference type="ARBA" id="ARBA00022842"/>
    </source>
</evidence>
<accession>B2A1F3</accession>
<dbReference type="EMBL" id="CP001034">
    <property type="protein sequence ID" value="ACB84693.1"/>
    <property type="molecule type" value="Genomic_DNA"/>
</dbReference>
<feature type="domain" description="Mur ligase C-terminal" evidence="12">
    <location>
        <begin position="331"/>
        <end position="449"/>
    </location>
</feature>